<dbReference type="EMBL" id="CP002608">
    <property type="protein sequence ID" value="AEB41691.1"/>
    <property type="molecule type" value="Genomic_DNA"/>
</dbReference>
<keyword evidence="2" id="KW-1185">Reference proteome</keyword>
<accession>A0AA34RDG8</accession>
<dbReference type="AlphaFoldDB" id="A0AA34RDG8"/>
<evidence type="ECO:0000313" key="2">
    <source>
        <dbReference type="Proteomes" id="UP000008305"/>
    </source>
</evidence>
<evidence type="ECO:0000313" key="1">
    <source>
        <dbReference type="EMBL" id="AEB41691.1"/>
    </source>
</evidence>
<dbReference type="Proteomes" id="UP000008305">
    <property type="component" value="Chromosome"/>
</dbReference>
<protein>
    <submittedName>
        <fullName evidence="1">Uncharacterized protein</fullName>
    </submittedName>
</protein>
<gene>
    <name evidence="1" type="ordered locus">G5S_0741</name>
</gene>
<organism evidence="1 2">
    <name type="scientific">Chlamydia pecorum (strain ATCC VR-628 / DSM 29919 / E58)</name>
    <name type="common">Chlamydophila pecorum</name>
    <dbReference type="NCBI Taxonomy" id="331635"/>
    <lineage>
        <taxon>Bacteria</taxon>
        <taxon>Pseudomonadati</taxon>
        <taxon>Chlamydiota</taxon>
        <taxon>Chlamydiia</taxon>
        <taxon>Chlamydiales</taxon>
        <taxon>Chlamydiaceae</taxon>
        <taxon>Chlamydia/Chlamydophila group</taxon>
        <taxon>Chlamydia</taxon>
    </lineage>
</organism>
<sequence length="39" mass="4459">MKNIMRESTLCSLEKLGIPFAIKSLGPYNLKKEFTLRST</sequence>
<reference evidence="1 2" key="1">
    <citation type="journal article" date="2011" name="J. Bacteriol.">
        <title>Genome sequence of the obligate intracellular animal pathogen Chlamydia pecorum E58.</title>
        <authorList>
            <person name="Mojica S."/>
            <person name="Huot Creasy H."/>
            <person name="Daugherty S."/>
            <person name="Read T.D."/>
            <person name="Kim T."/>
            <person name="Kaltenboeck B."/>
            <person name="Bavoil P."/>
            <person name="Myers G.S."/>
        </authorList>
    </citation>
    <scope>NUCLEOTIDE SEQUENCE [LARGE SCALE GENOMIC DNA]</scope>
    <source>
        <strain evidence="1 2">E58</strain>
    </source>
</reference>
<proteinExistence type="predicted"/>
<dbReference type="KEGG" id="cpm:G5S_0741"/>
<name>A0AA34RDG8_CHLPE</name>